<dbReference type="RefSeq" id="WP_099911115.1">
    <property type="nucleotide sequence ID" value="NZ_AWWI01000071.1"/>
</dbReference>
<comment type="pathway">
    <text evidence="2 8">Bacterial outer membrane biogenesis; LPS core biosynthesis.</text>
</comment>
<comment type="subcellular location">
    <subcellularLocation>
        <location evidence="8">Cell membrane</location>
    </subcellularLocation>
</comment>
<dbReference type="InterPro" id="IPR038107">
    <property type="entry name" value="Glycos_transf_N_sf"/>
</dbReference>
<accession>A0A2G8REI9</accession>
<evidence type="ECO:0000256" key="8">
    <source>
        <dbReference type="RuleBase" id="RU365103"/>
    </source>
</evidence>
<evidence type="ECO:0000256" key="1">
    <source>
        <dbReference type="ARBA" id="ARBA00003394"/>
    </source>
</evidence>
<proteinExistence type="inferred from homology"/>
<dbReference type="GO" id="GO:0009245">
    <property type="term" value="P:lipid A biosynthetic process"/>
    <property type="evidence" value="ECO:0007669"/>
    <property type="project" value="TreeGrafter"/>
</dbReference>
<organism evidence="10 11">
    <name type="scientific">Puniceibacterium antarcticum</name>
    <dbReference type="NCBI Taxonomy" id="1206336"/>
    <lineage>
        <taxon>Bacteria</taxon>
        <taxon>Pseudomonadati</taxon>
        <taxon>Pseudomonadota</taxon>
        <taxon>Alphaproteobacteria</taxon>
        <taxon>Rhodobacterales</taxon>
        <taxon>Paracoccaceae</taxon>
        <taxon>Puniceibacterium</taxon>
    </lineage>
</organism>
<dbReference type="EMBL" id="AWWI01000071">
    <property type="protein sequence ID" value="PIL19997.1"/>
    <property type="molecule type" value="Genomic_DNA"/>
</dbReference>
<dbReference type="Gene3D" id="3.40.50.11720">
    <property type="entry name" value="3-Deoxy-D-manno-octulosonic-acid transferase, N-terminal domain"/>
    <property type="match status" value="1"/>
</dbReference>
<dbReference type="Proteomes" id="UP000231259">
    <property type="component" value="Unassembled WGS sequence"/>
</dbReference>
<dbReference type="UniPathway" id="UPA00958"/>
<reference evidence="10 11" key="1">
    <citation type="submission" date="2013-09" db="EMBL/GenBank/DDBJ databases">
        <title>Genome sequencing of Phaeobacter antarcticus sp. nov. SM1211.</title>
        <authorList>
            <person name="Zhang X.-Y."/>
            <person name="Liu C."/>
            <person name="Chen X.-L."/>
            <person name="Xie B.-B."/>
            <person name="Qin Q.-L."/>
            <person name="Rong J.-C."/>
            <person name="Zhang Y.-Z."/>
        </authorList>
    </citation>
    <scope>NUCLEOTIDE SEQUENCE [LARGE SCALE GENOMIC DNA]</scope>
    <source>
        <strain evidence="10 11">SM1211</strain>
    </source>
</reference>
<evidence type="ECO:0000256" key="2">
    <source>
        <dbReference type="ARBA" id="ARBA00004713"/>
    </source>
</evidence>
<dbReference type="PANTHER" id="PTHR42755">
    <property type="entry name" value="3-DEOXY-MANNO-OCTULOSONATE CYTIDYLYLTRANSFERASE"/>
    <property type="match status" value="1"/>
</dbReference>
<evidence type="ECO:0000256" key="6">
    <source>
        <dbReference type="ARBA" id="ARBA00031445"/>
    </source>
</evidence>
<dbReference type="Pfam" id="PF04413">
    <property type="entry name" value="Glycos_transf_N"/>
    <property type="match status" value="1"/>
</dbReference>
<dbReference type="AlphaFoldDB" id="A0A2G8REI9"/>
<keyword evidence="5 8" id="KW-0808">Transferase</keyword>
<dbReference type="SUPFAM" id="SSF53756">
    <property type="entry name" value="UDP-Glycosyltransferase/glycogen phosphorylase"/>
    <property type="match status" value="1"/>
</dbReference>
<name>A0A2G8REI9_9RHOB</name>
<feature type="domain" description="3-deoxy-D-manno-octulosonic-acid transferase N-terminal" evidence="9">
    <location>
        <begin position="31"/>
        <end position="184"/>
    </location>
</feature>
<dbReference type="GO" id="GO:0043842">
    <property type="term" value="F:Kdo transferase activity"/>
    <property type="evidence" value="ECO:0007669"/>
    <property type="project" value="UniProtKB-EC"/>
</dbReference>
<dbReference type="GO" id="GO:0005886">
    <property type="term" value="C:plasma membrane"/>
    <property type="evidence" value="ECO:0007669"/>
    <property type="project" value="UniProtKB-SubCell"/>
</dbReference>
<evidence type="ECO:0000313" key="11">
    <source>
        <dbReference type="Proteomes" id="UP000231259"/>
    </source>
</evidence>
<keyword evidence="8" id="KW-0472">Membrane</keyword>
<evidence type="ECO:0000313" key="10">
    <source>
        <dbReference type="EMBL" id="PIL19997.1"/>
    </source>
</evidence>
<comment type="caution">
    <text evidence="10">The sequence shown here is derived from an EMBL/GenBank/DDBJ whole genome shotgun (WGS) entry which is preliminary data.</text>
</comment>
<evidence type="ECO:0000259" key="9">
    <source>
        <dbReference type="Pfam" id="PF04413"/>
    </source>
</evidence>
<protein>
    <recommendedName>
        <fullName evidence="4 8">3-deoxy-D-manno-octulosonic acid transferase</fullName>
        <shortName evidence="8">Kdo transferase</shortName>
        <ecNumber evidence="3 8">2.4.99.12</ecNumber>
    </recommendedName>
    <alternativeName>
        <fullName evidence="6 8">Lipid IV(A) 3-deoxy-D-manno-octulosonic acid transferase</fullName>
    </alternativeName>
</protein>
<comment type="function">
    <text evidence="1 8">Involved in lipopolysaccharide (LPS) biosynthesis. Catalyzes the transfer of 3-deoxy-D-manno-octulosonate (Kdo) residue(s) from CMP-Kdo to lipid IV(A), the tetraacyldisaccharide-1,4'-bisphosphate precursor of lipid A.</text>
</comment>
<keyword evidence="8" id="KW-0448">Lipopolysaccharide biosynthesis</keyword>
<dbReference type="GO" id="GO:0009244">
    <property type="term" value="P:lipopolysaccharide core region biosynthetic process"/>
    <property type="evidence" value="ECO:0007669"/>
    <property type="project" value="UniProtKB-UniRule"/>
</dbReference>
<comment type="catalytic activity">
    <reaction evidence="7 8">
        <text>lipid IVA (E. coli) + CMP-3-deoxy-beta-D-manno-octulosonate = alpha-Kdo-(2-&gt;6)-lipid IVA (E. coli) + CMP + H(+)</text>
        <dbReference type="Rhea" id="RHEA:28066"/>
        <dbReference type="ChEBI" id="CHEBI:15378"/>
        <dbReference type="ChEBI" id="CHEBI:58603"/>
        <dbReference type="ChEBI" id="CHEBI:60364"/>
        <dbReference type="ChEBI" id="CHEBI:60377"/>
        <dbReference type="ChEBI" id="CHEBI:85987"/>
        <dbReference type="EC" id="2.4.99.12"/>
    </reaction>
</comment>
<gene>
    <name evidence="10" type="ORF">P775_11860</name>
</gene>
<dbReference type="InterPro" id="IPR039901">
    <property type="entry name" value="Kdotransferase"/>
</dbReference>
<keyword evidence="11" id="KW-1185">Reference proteome</keyword>
<dbReference type="EC" id="2.4.99.12" evidence="3 8"/>
<keyword evidence="8" id="KW-1003">Cell membrane</keyword>
<dbReference type="InterPro" id="IPR007507">
    <property type="entry name" value="Glycos_transf_N"/>
</dbReference>
<evidence type="ECO:0000256" key="5">
    <source>
        <dbReference type="ARBA" id="ARBA00022679"/>
    </source>
</evidence>
<evidence type="ECO:0000256" key="4">
    <source>
        <dbReference type="ARBA" id="ARBA00019077"/>
    </source>
</evidence>
<comment type="similarity">
    <text evidence="8">Belongs to the glycosyltransferase group 1 family.</text>
</comment>
<sequence>MPRKPFSLKAYLALNRDRATAVPAFSDRAERPAGRLLWVHSDTPSRNRALISVCQRIRQQRPDLGVLLTGPDTVIDTCMTRDQLPAENLTEINAFLTHWAPDHCLWTSHALRPALLHLTSERGCGLTLIDADDREWTTPGARWLPDLAPGTLAHFDTILATDSAAERRLRRMGFPPEHLIVAGPLTEAAVPLDCSIRQHEEMAALLVARPVWLAARLHPDEVSLVLRAHGRASRLAHRLLLIVVPDDPADQHAVAEQVEAAGFRVCHWDAGEMPDEDTQVLLTSGPEDLGLWYRVAPLAFVGGSLVPGLPGHDPLEAAALGSAILYGPAVGRHLASYSRLAEAGAARIVNDIDSLATAVSHLIAPDRAAAMALAGWETVTAGAAMTDRVVDLMVDRFDRMEAH</sequence>
<evidence type="ECO:0000256" key="7">
    <source>
        <dbReference type="ARBA" id="ARBA00049183"/>
    </source>
</evidence>
<dbReference type="OrthoDB" id="9789797at2"/>
<dbReference type="PANTHER" id="PTHR42755:SF1">
    <property type="entry name" value="3-DEOXY-D-MANNO-OCTULOSONIC ACID TRANSFERASE, MITOCHONDRIAL-RELATED"/>
    <property type="match status" value="1"/>
</dbReference>
<dbReference type="Gene3D" id="3.40.50.2000">
    <property type="entry name" value="Glycogen Phosphorylase B"/>
    <property type="match status" value="1"/>
</dbReference>
<evidence type="ECO:0000256" key="3">
    <source>
        <dbReference type="ARBA" id="ARBA00012621"/>
    </source>
</evidence>